<keyword evidence="1" id="KW-0472">Membrane</keyword>
<evidence type="ECO:0000256" key="2">
    <source>
        <dbReference type="SAM" id="SignalP"/>
    </source>
</evidence>
<dbReference type="AlphaFoldDB" id="A0A0A8LB33"/>
<gene>
    <name evidence="3" type="ORF">KLDO_g3554</name>
</gene>
<dbReference type="OrthoDB" id="10468772at2759"/>
<reference evidence="3 4" key="1">
    <citation type="submission" date="2014-03" db="EMBL/GenBank/DDBJ databases">
        <title>The genome of Kluyveromyces dobzhanskii.</title>
        <authorList>
            <person name="Nystedt B."/>
            <person name="Astrom S."/>
        </authorList>
    </citation>
    <scope>NUCLEOTIDE SEQUENCE [LARGE SCALE GENOMIC DNA]</scope>
    <source>
        <strain evidence="3 4">CBS 2104</strain>
    </source>
</reference>
<sequence>MRSLLLLKVAFVCLYCWNGVQSFPLLPKTSSLSFGVVKKVFDKIDSFQTGSGGDLKVLAEKMANVITFSNNTDVYESSSEASFDEMQAAVSRFQDVLHSYAFLSSYEIVNANSTENRIQRVSAGLECLDPTYQNTHIMIANYVSFQTTKIEELGKYIMKCSAGDARRNGCNAVVSNQERMKNESQSTIQLVNEYFKMIQDTDVLEKIQSDAKRHRKIHGNVDFTPPVEQEFLGNIPSSTLVFKLLLLFGATSFVTPLICFWTGTIKNADTFCEKFVVSITFKEFFIIMELVKRVRG</sequence>
<keyword evidence="1" id="KW-1133">Transmembrane helix</keyword>
<evidence type="ECO:0000313" key="4">
    <source>
        <dbReference type="Proteomes" id="UP000031516"/>
    </source>
</evidence>
<protein>
    <submittedName>
        <fullName evidence="3">WGS project CCBQ000000000 data, contig 00272</fullName>
    </submittedName>
</protein>
<keyword evidence="4" id="KW-1185">Reference proteome</keyword>
<keyword evidence="2" id="KW-0732">Signal</keyword>
<accession>A0A0A8LB33</accession>
<proteinExistence type="predicted"/>
<dbReference type="Proteomes" id="UP000031516">
    <property type="component" value="Unassembled WGS sequence"/>
</dbReference>
<evidence type="ECO:0000256" key="1">
    <source>
        <dbReference type="SAM" id="Phobius"/>
    </source>
</evidence>
<feature type="chain" id="PRO_5002056153" evidence="2">
    <location>
        <begin position="23"/>
        <end position="296"/>
    </location>
</feature>
<feature type="signal peptide" evidence="2">
    <location>
        <begin position="1"/>
        <end position="22"/>
    </location>
</feature>
<feature type="transmembrane region" description="Helical" evidence="1">
    <location>
        <begin position="240"/>
        <end position="261"/>
    </location>
</feature>
<organism evidence="3 4">
    <name type="scientific">Kluyveromyces dobzhanskii CBS 2104</name>
    <dbReference type="NCBI Taxonomy" id="1427455"/>
    <lineage>
        <taxon>Eukaryota</taxon>
        <taxon>Fungi</taxon>
        <taxon>Dikarya</taxon>
        <taxon>Ascomycota</taxon>
        <taxon>Saccharomycotina</taxon>
        <taxon>Saccharomycetes</taxon>
        <taxon>Saccharomycetales</taxon>
        <taxon>Saccharomycetaceae</taxon>
        <taxon>Kluyveromyces</taxon>
    </lineage>
</organism>
<comment type="caution">
    <text evidence="3">The sequence shown here is derived from an EMBL/GenBank/DDBJ whole genome shotgun (WGS) entry which is preliminary data.</text>
</comment>
<dbReference type="EMBL" id="CCBQ010000044">
    <property type="protein sequence ID" value="CDO95308.1"/>
    <property type="molecule type" value="Genomic_DNA"/>
</dbReference>
<name>A0A0A8LB33_9SACH</name>
<keyword evidence="1" id="KW-0812">Transmembrane</keyword>
<evidence type="ECO:0000313" key="3">
    <source>
        <dbReference type="EMBL" id="CDO95308.1"/>
    </source>
</evidence>